<dbReference type="Proteomes" id="UP001336250">
    <property type="component" value="Unassembled WGS sequence"/>
</dbReference>
<evidence type="ECO:0000313" key="1">
    <source>
        <dbReference type="EMBL" id="MEF7614057.1"/>
    </source>
</evidence>
<accession>A0AAW9QFA4</accession>
<protein>
    <submittedName>
        <fullName evidence="1">Aspartate/glutamate racemase family protein</fullName>
    </submittedName>
</protein>
<name>A0AAW9QFA4_9BURK</name>
<comment type="caution">
    <text evidence="1">The sequence shown here is derived from an EMBL/GenBank/DDBJ whole genome shotgun (WGS) entry which is preliminary data.</text>
</comment>
<organism evidence="1 2">
    <name type="scientific">Aquincola agrisoli</name>
    <dbReference type="NCBI Taxonomy" id="3119538"/>
    <lineage>
        <taxon>Bacteria</taxon>
        <taxon>Pseudomonadati</taxon>
        <taxon>Pseudomonadota</taxon>
        <taxon>Betaproteobacteria</taxon>
        <taxon>Burkholderiales</taxon>
        <taxon>Sphaerotilaceae</taxon>
        <taxon>Aquincola</taxon>
    </lineage>
</organism>
<dbReference type="EMBL" id="JAZIBG010000020">
    <property type="protein sequence ID" value="MEF7614057.1"/>
    <property type="molecule type" value="Genomic_DNA"/>
</dbReference>
<reference evidence="1 2" key="1">
    <citation type="submission" date="2024-02" db="EMBL/GenBank/DDBJ databases">
        <title>Genome sequence of Aquincola sp. MAHUQ-54.</title>
        <authorList>
            <person name="Huq M.A."/>
        </authorList>
    </citation>
    <scope>NUCLEOTIDE SEQUENCE [LARGE SCALE GENOMIC DNA]</scope>
    <source>
        <strain evidence="1 2">MAHUQ-54</strain>
    </source>
</reference>
<sequence length="244" mass="25686">MASWHGPVRRLENHIADSALSPAPFLGVLMLDTRFPRLPGDIGHPQSLPFPVRRWVVRSASPQRVVRERAAGLLQPFIEAGRMLAGQGAAALSTSCGFLALYQQALQAALPVPVWTSSLLKLAELPAGRAGVVTVDPAALSADHLRAVGADPATPVAGLAAGSLLQRTLIGDLPTLDAGAARREVVAAARRLQQAAPAIEHIVLECTNMPPYAAAVREATGLAVHDITTLLAERWSALELARPS</sequence>
<proteinExistence type="predicted"/>
<evidence type="ECO:0000313" key="2">
    <source>
        <dbReference type="Proteomes" id="UP001336250"/>
    </source>
</evidence>
<keyword evidence="2" id="KW-1185">Reference proteome</keyword>
<dbReference type="RefSeq" id="WP_332288996.1">
    <property type="nucleotide sequence ID" value="NZ_JAZIBG010000020.1"/>
</dbReference>
<dbReference type="NCBIfam" id="NF005679">
    <property type="entry name" value="PRK07475.1"/>
    <property type="match status" value="1"/>
</dbReference>
<dbReference type="AlphaFoldDB" id="A0AAW9QFA4"/>
<gene>
    <name evidence="1" type="ORF">V4F39_09060</name>
</gene>